<gene>
    <name evidence="3" type="ORF">E8E13_011136</name>
</gene>
<accession>A0A9P4WEK7</accession>
<sequence length="132" mass="13959">MAKLPMGVYAGIAAGGVMFLLILLPVLGCLFSRDKKARKAVEQELAAEKGEVIYSVPVSAPMPAPTRPANAIIQKPIVHISQQESVSRSQSSTPSISPSYQSQASTLAPQVPPTNSSPSSPYMQPAWVRPSS</sequence>
<keyword evidence="4" id="KW-1185">Reference proteome</keyword>
<dbReference type="OrthoDB" id="3790419at2759"/>
<dbReference type="Proteomes" id="UP000801428">
    <property type="component" value="Unassembled WGS sequence"/>
</dbReference>
<proteinExistence type="predicted"/>
<feature type="transmembrane region" description="Helical" evidence="2">
    <location>
        <begin position="6"/>
        <end position="31"/>
    </location>
</feature>
<feature type="region of interest" description="Disordered" evidence="1">
    <location>
        <begin position="82"/>
        <end position="132"/>
    </location>
</feature>
<dbReference type="EMBL" id="SWKU01000001">
    <property type="protein sequence ID" value="KAF3011061.1"/>
    <property type="molecule type" value="Genomic_DNA"/>
</dbReference>
<reference evidence="3" key="1">
    <citation type="submission" date="2019-04" db="EMBL/GenBank/DDBJ databases">
        <title>Sequencing of skin fungus with MAO and IRED activity.</title>
        <authorList>
            <person name="Marsaioli A.J."/>
            <person name="Bonatto J.M.C."/>
            <person name="Reis Junior O."/>
        </authorList>
    </citation>
    <scope>NUCLEOTIDE SEQUENCE</scope>
    <source>
        <strain evidence="3">30M1</strain>
    </source>
</reference>
<keyword evidence="2" id="KW-0472">Membrane</keyword>
<evidence type="ECO:0000256" key="1">
    <source>
        <dbReference type="SAM" id="MobiDB-lite"/>
    </source>
</evidence>
<comment type="caution">
    <text evidence="3">The sequence shown here is derived from an EMBL/GenBank/DDBJ whole genome shotgun (WGS) entry which is preliminary data.</text>
</comment>
<keyword evidence="2" id="KW-0812">Transmembrane</keyword>
<keyword evidence="2" id="KW-1133">Transmembrane helix</keyword>
<evidence type="ECO:0000313" key="3">
    <source>
        <dbReference type="EMBL" id="KAF3011061.1"/>
    </source>
</evidence>
<evidence type="ECO:0000256" key="2">
    <source>
        <dbReference type="SAM" id="Phobius"/>
    </source>
</evidence>
<evidence type="ECO:0000313" key="4">
    <source>
        <dbReference type="Proteomes" id="UP000801428"/>
    </source>
</evidence>
<feature type="compositionally biased region" description="Low complexity" evidence="1">
    <location>
        <begin position="82"/>
        <end position="103"/>
    </location>
</feature>
<dbReference type="AlphaFoldDB" id="A0A9P4WEK7"/>
<feature type="compositionally biased region" description="Polar residues" evidence="1">
    <location>
        <begin position="104"/>
        <end position="122"/>
    </location>
</feature>
<protein>
    <submittedName>
        <fullName evidence="3">Uncharacterized protein</fullName>
    </submittedName>
</protein>
<organism evidence="3 4">
    <name type="scientific">Curvularia kusanoi</name>
    <name type="common">Cochliobolus kusanoi</name>
    <dbReference type="NCBI Taxonomy" id="90978"/>
    <lineage>
        <taxon>Eukaryota</taxon>
        <taxon>Fungi</taxon>
        <taxon>Dikarya</taxon>
        <taxon>Ascomycota</taxon>
        <taxon>Pezizomycotina</taxon>
        <taxon>Dothideomycetes</taxon>
        <taxon>Pleosporomycetidae</taxon>
        <taxon>Pleosporales</taxon>
        <taxon>Pleosporineae</taxon>
        <taxon>Pleosporaceae</taxon>
        <taxon>Curvularia</taxon>
    </lineage>
</organism>
<name>A0A9P4WEK7_CURKU</name>